<name>A0ABT1ET96_9PROT</name>
<reference evidence="1 2" key="1">
    <citation type="submission" date="2022-06" db="EMBL/GenBank/DDBJ databases">
        <title>Acetobacer genomes from food samples.</title>
        <authorList>
            <person name="Sombolestani A."/>
        </authorList>
    </citation>
    <scope>NUCLEOTIDE SEQUENCE [LARGE SCALE GENOMIC DNA]</scope>
    <source>
        <strain evidence="1 2">R-83281</strain>
    </source>
</reference>
<comment type="caution">
    <text evidence="1">The sequence shown here is derived from an EMBL/GenBank/DDBJ whole genome shotgun (WGS) entry which is preliminary data.</text>
</comment>
<dbReference type="Proteomes" id="UP001523543">
    <property type="component" value="Unassembled WGS sequence"/>
</dbReference>
<dbReference type="EMBL" id="JAMYZR010000022">
    <property type="protein sequence ID" value="MCP1246593.1"/>
    <property type="molecule type" value="Genomic_DNA"/>
</dbReference>
<keyword evidence="2" id="KW-1185">Reference proteome</keyword>
<accession>A0ABT1ET96</accession>
<organism evidence="1 2">
    <name type="scientific">Acetobacter cerevisiae</name>
    <dbReference type="NCBI Taxonomy" id="178900"/>
    <lineage>
        <taxon>Bacteria</taxon>
        <taxon>Pseudomonadati</taxon>
        <taxon>Pseudomonadota</taxon>
        <taxon>Alphaproteobacteria</taxon>
        <taxon>Acetobacterales</taxon>
        <taxon>Acetobacteraceae</taxon>
        <taxon>Acetobacter</taxon>
    </lineage>
</organism>
<evidence type="ECO:0000313" key="1">
    <source>
        <dbReference type="EMBL" id="MCP1246593.1"/>
    </source>
</evidence>
<protein>
    <submittedName>
        <fullName evidence="1">Uncharacterized protein</fullName>
    </submittedName>
</protein>
<gene>
    <name evidence="1" type="ORF">NKW54_11660</name>
</gene>
<sequence length="279" mass="31647">MSDYRKQAREYLERAKTEMAGGDDYRLRYAALDLRFAIEALTYDRAVAYKDELPPSEYETWQPRKLMDVLLQINPDVDVDCTLAFGEEDEPGKPAEIMKPLGEETVFNLKLIKSHYNALGSYLHVPSLKQAQNAPPSLKKLRERCGQVAFCVEKALASSVWNITLGNFTKIDCLKCGAVIRKRIVSNENEFSARCFKCNVTYKIKDEGNGKIRWDLDVVDMACANSDCTHTINILREQFKPNVEWTCPKCKGRNRICLGIVFKDNNSKNTGIMLSNAIG</sequence>
<dbReference type="RefSeq" id="WP_156474767.1">
    <property type="nucleotide sequence ID" value="NZ_JAMYZR010000022.1"/>
</dbReference>
<proteinExistence type="predicted"/>
<evidence type="ECO:0000313" key="2">
    <source>
        <dbReference type="Proteomes" id="UP001523543"/>
    </source>
</evidence>